<feature type="region of interest" description="Disordered" evidence="1">
    <location>
        <begin position="91"/>
        <end position="130"/>
    </location>
</feature>
<dbReference type="PANTHER" id="PTHR47481">
    <property type="match status" value="1"/>
</dbReference>
<organism evidence="3 4">
    <name type="scientific">Nelumbo nucifera</name>
    <name type="common">Sacred lotus</name>
    <dbReference type="NCBI Taxonomy" id="4432"/>
    <lineage>
        <taxon>Eukaryota</taxon>
        <taxon>Viridiplantae</taxon>
        <taxon>Streptophyta</taxon>
        <taxon>Embryophyta</taxon>
        <taxon>Tracheophyta</taxon>
        <taxon>Spermatophyta</taxon>
        <taxon>Magnoliopsida</taxon>
        <taxon>Proteales</taxon>
        <taxon>Nelumbonaceae</taxon>
        <taxon>Nelumbo</taxon>
    </lineage>
</organism>
<gene>
    <name evidence="4" type="primary">LOC104606492</name>
</gene>
<feature type="compositionally biased region" description="Basic residues" evidence="1">
    <location>
        <begin position="111"/>
        <end position="120"/>
    </location>
</feature>
<evidence type="ECO:0000313" key="3">
    <source>
        <dbReference type="Proteomes" id="UP000189703"/>
    </source>
</evidence>
<dbReference type="OrthoDB" id="1912561at2759"/>
<dbReference type="RefSeq" id="XP_010270024.1">
    <property type="nucleotide sequence ID" value="XM_010271722.1"/>
</dbReference>
<proteinExistence type="predicted"/>
<dbReference type="OMA" id="THNAFVA"/>
<reference evidence="4" key="1">
    <citation type="submission" date="2025-08" db="UniProtKB">
        <authorList>
            <consortium name="RefSeq"/>
        </authorList>
    </citation>
    <scope>IDENTIFICATION</scope>
</reference>
<dbReference type="GeneID" id="104606492"/>
<dbReference type="InterPro" id="IPR054722">
    <property type="entry name" value="PolX-like_BBD"/>
</dbReference>
<protein>
    <submittedName>
        <fullName evidence="4">Uncharacterized protein LOC104606492</fullName>
    </submittedName>
</protein>
<dbReference type="AlphaFoldDB" id="A0A1U8AQB4"/>
<dbReference type="InParanoid" id="A0A1U8AQB4"/>
<dbReference type="PANTHER" id="PTHR47481:SF22">
    <property type="entry name" value="RETROTRANSPOSON GAG DOMAIN-CONTAINING PROTEIN"/>
    <property type="match status" value="1"/>
</dbReference>
<keyword evidence="3" id="KW-1185">Reference proteome</keyword>
<dbReference type="KEGG" id="nnu:104606492"/>
<sequence>MTFIISTKGSKSMADYLQQVKGYTDALEATGQGLSSNDIILYTTGGLGPDYDPLITAITTKHDPLSLEELHSLLHQFELCLNRQHSTLTDTQLSSNSVVHKPGARPPNSHRGGRGGRGKGRYNNTTPSQPKVTCQVYDKVGHSALSCFHRFDLSFQASRGNPPSKVPVASNTLESSDGDWYPNTGATNHLTVDLGNLSLRSNYNGNDKIAVGNGTCLDIKHIGHNSLHTSSCILHLKNILHVPDITKNLISVR</sequence>
<accession>A0A1U8AQB4</accession>
<evidence type="ECO:0000256" key="1">
    <source>
        <dbReference type="SAM" id="MobiDB-lite"/>
    </source>
</evidence>
<dbReference type="Proteomes" id="UP000189703">
    <property type="component" value="Unplaced"/>
</dbReference>
<dbReference type="Pfam" id="PF22936">
    <property type="entry name" value="Pol_BBD"/>
    <property type="match status" value="1"/>
</dbReference>
<feature type="domain" description="Retrovirus-related Pol polyprotein from transposon TNT 1-94-like beta-barrel" evidence="2">
    <location>
        <begin position="180"/>
        <end position="252"/>
    </location>
</feature>
<dbReference type="eggNOG" id="KOG0017">
    <property type="taxonomic scope" value="Eukaryota"/>
</dbReference>
<name>A0A1U8AQB4_NELNU</name>
<evidence type="ECO:0000313" key="4">
    <source>
        <dbReference type="RefSeq" id="XP_010270024.1"/>
    </source>
</evidence>
<evidence type="ECO:0000259" key="2">
    <source>
        <dbReference type="Pfam" id="PF22936"/>
    </source>
</evidence>